<dbReference type="InterPro" id="IPR028978">
    <property type="entry name" value="Chorismate_lyase_/UTRA_dom_sf"/>
</dbReference>
<protein>
    <submittedName>
        <fullName evidence="2">UTRA domain-containing protein</fullName>
    </submittedName>
</protein>
<reference evidence="2 3" key="1">
    <citation type="submission" date="2021-03" db="EMBL/GenBank/DDBJ databases">
        <title>novel species in genus Cellulomonas.</title>
        <authorList>
            <person name="Zhang G."/>
        </authorList>
    </citation>
    <scope>NUCLEOTIDE SEQUENCE [LARGE SCALE GENOMIC DNA]</scope>
    <source>
        <strain evidence="3">zg-ZUI188</strain>
    </source>
</reference>
<gene>
    <name evidence="2" type="ORF">J4035_00345</name>
</gene>
<dbReference type="InterPro" id="IPR011663">
    <property type="entry name" value="UTRA"/>
</dbReference>
<proteinExistence type="predicted"/>
<sequence>MDLAPSAEAVEVRRSILADGVIVAYSYDLIPLALMPDDFSTDQLDGSLFAYLRDRAHLFPHHGVAEIHAVHSEHVGWDDPEHPDLYVLLDQLHYDADGTVLMYSRSYFIEGRYAFTVVRSS</sequence>
<evidence type="ECO:0000313" key="2">
    <source>
        <dbReference type="EMBL" id="MBO3083076.1"/>
    </source>
</evidence>
<evidence type="ECO:0000313" key="3">
    <source>
        <dbReference type="Proteomes" id="UP000678317"/>
    </source>
</evidence>
<accession>A0ABS3SDL6</accession>
<dbReference type="Pfam" id="PF07702">
    <property type="entry name" value="UTRA"/>
    <property type="match status" value="1"/>
</dbReference>
<dbReference type="Gene3D" id="3.40.1410.10">
    <property type="entry name" value="Chorismate lyase-like"/>
    <property type="match status" value="1"/>
</dbReference>
<keyword evidence="3" id="KW-1185">Reference proteome</keyword>
<name>A0ABS3SDL6_9CELL</name>
<evidence type="ECO:0000259" key="1">
    <source>
        <dbReference type="Pfam" id="PF07702"/>
    </source>
</evidence>
<organism evidence="2 3">
    <name type="scientific">Cellulomonas fengjieae</name>
    <dbReference type="NCBI Taxonomy" id="2819978"/>
    <lineage>
        <taxon>Bacteria</taxon>
        <taxon>Bacillati</taxon>
        <taxon>Actinomycetota</taxon>
        <taxon>Actinomycetes</taxon>
        <taxon>Micrococcales</taxon>
        <taxon>Cellulomonadaceae</taxon>
        <taxon>Cellulomonas</taxon>
    </lineage>
</organism>
<dbReference type="Proteomes" id="UP000678317">
    <property type="component" value="Unassembled WGS sequence"/>
</dbReference>
<dbReference type="EMBL" id="JAGFBM010000001">
    <property type="protein sequence ID" value="MBO3083076.1"/>
    <property type="molecule type" value="Genomic_DNA"/>
</dbReference>
<comment type="caution">
    <text evidence="2">The sequence shown here is derived from an EMBL/GenBank/DDBJ whole genome shotgun (WGS) entry which is preliminary data.</text>
</comment>
<dbReference type="SUPFAM" id="SSF64288">
    <property type="entry name" value="Chorismate lyase-like"/>
    <property type="match status" value="1"/>
</dbReference>
<feature type="domain" description="UbiC transcription regulator-associated" evidence="1">
    <location>
        <begin position="2"/>
        <end position="113"/>
    </location>
</feature>